<evidence type="ECO:0000256" key="4">
    <source>
        <dbReference type="ARBA" id="ARBA00023002"/>
    </source>
</evidence>
<dbReference type="PANTHER" id="PTHR21089:SF1">
    <property type="entry name" value="BIFUNCTIONAL 3-DEHYDROQUINATE DEHYDRATASE_SHIKIMATE DEHYDROGENASE, CHLOROPLASTIC"/>
    <property type="match status" value="1"/>
</dbReference>
<dbReference type="HAMAP" id="MF_00222">
    <property type="entry name" value="Shikimate_DH_AroE"/>
    <property type="match status" value="1"/>
</dbReference>
<name>I0IBS2_PHYMF</name>
<feature type="binding site" evidence="7">
    <location>
        <position position="490"/>
    </location>
    <ligand>
        <name>shikimate</name>
        <dbReference type="ChEBI" id="CHEBI:36208"/>
    </ligand>
</feature>
<dbReference type="InterPro" id="IPR022893">
    <property type="entry name" value="Shikimate_DH_fam"/>
</dbReference>
<comment type="catalytic activity">
    <reaction evidence="6 7">
        <text>shikimate + NADP(+) = 3-dehydroshikimate + NADPH + H(+)</text>
        <dbReference type="Rhea" id="RHEA:17737"/>
        <dbReference type="ChEBI" id="CHEBI:15378"/>
        <dbReference type="ChEBI" id="CHEBI:16630"/>
        <dbReference type="ChEBI" id="CHEBI:36208"/>
        <dbReference type="ChEBI" id="CHEBI:57783"/>
        <dbReference type="ChEBI" id="CHEBI:58349"/>
        <dbReference type="EC" id="1.1.1.25"/>
    </reaction>
</comment>
<dbReference type="UniPathway" id="UPA00053">
    <property type="reaction ID" value="UER00087"/>
</dbReference>
<reference evidence="11 12" key="1">
    <citation type="submission" date="2012-02" db="EMBL/GenBank/DDBJ databases">
        <title>Complete genome sequence of Phycisphaera mikurensis NBRC 102666.</title>
        <authorList>
            <person name="Ankai A."/>
            <person name="Hosoyama A."/>
            <person name="Terui Y."/>
            <person name="Sekine M."/>
            <person name="Fukai R."/>
            <person name="Kato Y."/>
            <person name="Nakamura S."/>
            <person name="Yamada-Narita S."/>
            <person name="Kawakoshi A."/>
            <person name="Fukunaga Y."/>
            <person name="Yamazaki S."/>
            <person name="Fujita N."/>
        </authorList>
    </citation>
    <scope>NUCLEOTIDE SEQUENCE [LARGE SCALE GENOMIC DNA]</scope>
    <source>
        <strain evidence="12">NBRC 102666 / KCTC 22515 / FYK2301M01</strain>
    </source>
</reference>
<dbReference type="CDD" id="cd01065">
    <property type="entry name" value="NAD_bind_Shikimate_DH"/>
    <property type="match status" value="1"/>
</dbReference>
<evidence type="ECO:0000259" key="10">
    <source>
        <dbReference type="Pfam" id="PF18317"/>
    </source>
</evidence>
<dbReference type="Gene3D" id="3.40.50.10860">
    <property type="entry name" value="Leucine Dehydrogenase, chain A, domain 1"/>
    <property type="match status" value="1"/>
</dbReference>
<feature type="binding site" evidence="7">
    <location>
        <position position="460"/>
    </location>
    <ligand>
        <name>NADP(+)</name>
        <dbReference type="ChEBI" id="CHEBI:58349"/>
    </ligand>
</feature>
<comment type="pathway">
    <text evidence="1 7">Metabolic intermediate biosynthesis; chorismate biosynthesis; chorismate from D-erythrose 4-phosphate and phosphoenolpyruvate: step 4/7.</text>
</comment>
<feature type="active site" description="Proton acceptor" evidence="7">
    <location>
        <position position="302"/>
    </location>
</feature>
<evidence type="ECO:0000256" key="7">
    <source>
        <dbReference type="HAMAP-Rule" id="MF_00222"/>
    </source>
</evidence>
<dbReference type="HOGENOM" id="CLU_019120_0_0_0"/>
<dbReference type="GO" id="GO:0008652">
    <property type="term" value="P:amino acid biosynthetic process"/>
    <property type="evidence" value="ECO:0007669"/>
    <property type="project" value="UniProtKB-KW"/>
</dbReference>
<dbReference type="eggNOG" id="COG0169">
    <property type="taxonomic scope" value="Bacteria"/>
</dbReference>
<dbReference type="InterPro" id="IPR013708">
    <property type="entry name" value="Shikimate_DH-bd_N"/>
</dbReference>
<comment type="similarity">
    <text evidence="7">Belongs to the shikimate dehydrogenase family.</text>
</comment>
<accession>I0IBS2</accession>
<dbReference type="GO" id="GO:0004764">
    <property type="term" value="F:shikimate 3-dehydrogenase (NADP+) activity"/>
    <property type="evidence" value="ECO:0007669"/>
    <property type="project" value="UniProtKB-UniRule"/>
</dbReference>
<comment type="function">
    <text evidence="7">Involved in the biosynthesis of the chorismate, which leads to the biosynthesis of aromatic amino acids. Catalyzes the reversible NADPH linked reduction of 3-dehydroshikimate (DHSA) to yield shikimate (SA).</text>
</comment>
<organism evidence="11 12">
    <name type="scientific">Phycisphaera mikurensis (strain NBRC 102666 / KCTC 22515 / FYK2301M01)</name>
    <dbReference type="NCBI Taxonomy" id="1142394"/>
    <lineage>
        <taxon>Bacteria</taxon>
        <taxon>Pseudomonadati</taxon>
        <taxon>Planctomycetota</taxon>
        <taxon>Phycisphaerae</taxon>
        <taxon>Phycisphaerales</taxon>
        <taxon>Phycisphaeraceae</taxon>
        <taxon>Phycisphaera</taxon>
    </lineage>
</organism>
<dbReference type="RefSeq" id="WP_014435930.1">
    <property type="nucleotide sequence ID" value="NC_017080.1"/>
</dbReference>
<proteinExistence type="inferred from homology"/>
<evidence type="ECO:0000259" key="8">
    <source>
        <dbReference type="Pfam" id="PF01488"/>
    </source>
</evidence>
<dbReference type="Gene3D" id="3.20.20.70">
    <property type="entry name" value="Aldolase class I"/>
    <property type="match status" value="1"/>
</dbReference>
<dbReference type="SUPFAM" id="SSF51735">
    <property type="entry name" value="NAD(P)-binding Rossmann-fold domains"/>
    <property type="match status" value="1"/>
</dbReference>
<keyword evidence="4 7" id="KW-0560">Oxidoreductase</keyword>
<dbReference type="Pfam" id="PF01488">
    <property type="entry name" value="Shikimate_DH"/>
    <property type="match status" value="1"/>
</dbReference>
<evidence type="ECO:0000256" key="2">
    <source>
        <dbReference type="ARBA" id="ARBA00012962"/>
    </source>
</evidence>
<dbReference type="Pfam" id="PF01487">
    <property type="entry name" value="DHquinase_I"/>
    <property type="match status" value="1"/>
</dbReference>
<evidence type="ECO:0000256" key="3">
    <source>
        <dbReference type="ARBA" id="ARBA00022857"/>
    </source>
</evidence>
<keyword evidence="7" id="KW-0028">Amino-acid biosynthesis</keyword>
<keyword evidence="11" id="KW-0456">Lyase</keyword>
<gene>
    <name evidence="11" type="primary">aroD</name>
    <name evidence="7 11" type="synonym">aroE</name>
    <name evidence="11" type="ordered locus">PSMK_05510</name>
</gene>
<dbReference type="InterPro" id="IPR036291">
    <property type="entry name" value="NAD(P)-bd_dom_sf"/>
</dbReference>
<dbReference type="AlphaFoldDB" id="I0IBS2"/>
<feature type="binding site" evidence="7">
    <location>
        <position position="483"/>
    </location>
    <ligand>
        <name>NADP(+)</name>
        <dbReference type="ChEBI" id="CHEBI:58349"/>
    </ligand>
</feature>
<dbReference type="eggNOG" id="COG0710">
    <property type="taxonomic scope" value="Bacteria"/>
</dbReference>
<dbReference type="GO" id="GO:0009073">
    <property type="term" value="P:aromatic amino acid family biosynthetic process"/>
    <property type="evidence" value="ECO:0007669"/>
    <property type="project" value="UniProtKB-KW"/>
</dbReference>
<dbReference type="InterPro" id="IPR046346">
    <property type="entry name" value="Aminoacid_DH-like_N_sf"/>
</dbReference>
<feature type="domain" description="Shikimate dehydrogenase substrate binding N-terminal" evidence="9">
    <location>
        <begin position="238"/>
        <end position="329"/>
    </location>
</feature>
<comment type="caution">
    <text evidence="7">Lacks conserved residue(s) required for the propagation of feature annotation.</text>
</comment>
<dbReference type="Gene3D" id="3.40.50.720">
    <property type="entry name" value="NAD(P)-binding Rossmann-like Domain"/>
    <property type="match status" value="1"/>
</dbReference>
<dbReference type="Pfam" id="PF18317">
    <property type="entry name" value="SDH_C"/>
    <property type="match status" value="1"/>
</dbReference>
<evidence type="ECO:0000313" key="11">
    <source>
        <dbReference type="EMBL" id="BAM02710.1"/>
    </source>
</evidence>
<dbReference type="KEGG" id="phm:PSMK_05510"/>
<feature type="binding site" evidence="7">
    <location>
        <position position="462"/>
    </location>
    <ligand>
        <name>shikimate</name>
        <dbReference type="ChEBI" id="CHEBI:36208"/>
    </ligand>
</feature>
<keyword evidence="5 7" id="KW-0057">Aromatic amino acid biosynthesis</keyword>
<feature type="binding site" evidence="7">
    <location>
        <position position="327"/>
    </location>
    <ligand>
        <name>shikimate</name>
        <dbReference type="ChEBI" id="CHEBI:36208"/>
    </ligand>
</feature>
<dbReference type="InterPro" id="IPR013785">
    <property type="entry name" value="Aldolase_TIM"/>
</dbReference>
<feature type="domain" description="SDH C-terminal" evidence="10">
    <location>
        <begin position="483"/>
        <end position="507"/>
    </location>
</feature>
<evidence type="ECO:0000256" key="1">
    <source>
        <dbReference type="ARBA" id="ARBA00004871"/>
    </source>
</evidence>
<feature type="binding site" evidence="7">
    <location>
        <position position="298"/>
    </location>
    <ligand>
        <name>shikimate</name>
        <dbReference type="ChEBI" id="CHEBI:36208"/>
    </ligand>
</feature>
<evidence type="ECO:0000259" key="9">
    <source>
        <dbReference type="Pfam" id="PF08501"/>
    </source>
</evidence>
<evidence type="ECO:0000256" key="5">
    <source>
        <dbReference type="ARBA" id="ARBA00023141"/>
    </source>
</evidence>
<keyword evidence="12" id="KW-1185">Reference proteome</keyword>
<dbReference type="CDD" id="cd00502">
    <property type="entry name" value="DHQase_I"/>
    <property type="match status" value="1"/>
</dbReference>
<dbReference type="PANTHER" id="PTHR21089">
    <property type="entry name" value="SHIKIMATE DEHYDROGENASE"/>
    <property type="match status" value="1"/>
</dbReference>
<dbReference type="GO" id="GO:0003855">
    <property type="term" value="F:3-dehydroquinate dehydratase activity"/>
    <property type="evidence" value="ECO:0007669"/>
    <property type="project" value="InterPro"/>
</dbReference>
<feature type="binding site" evidence="7">
    <location>
        <position position="343"/>
    </location>
    <ligand>
        <name>shikimate</name>
        <dbReference type="ChEBI" id="CHEBI:36208"/>
    </ligand>
</feature>
<feature type="binding site" evidence="7">
    <location>
        <begin position="369"/>
        <end position="373"/>
    </location>
    <ligand>
        <name>NADP(+)</name>
        <dbReference type="ChEBI" id="CHEBI:58349"/>
    </ligand>
</feature>
<keyword evidence="3 7" id="KW-0521">NADP</keyword>
<dbReference type="OrthoDB" id="9792692at2"/>
<dbReference type="SUPFAM" id="SSF51569">
    <property type="entry name" value="Aldolase"/>
    <property type="match status" value="1"/>
</dbReference>
<dbReference type="InterPro" id="IPR041121">
    <property type="entry name" value="SDH_C"/>
</dbReference>
<dbReference type="Proteomes" id="UP000007881">
    <property type="component" value="Chromosome"/>
</dbReference>
<dbReference type="GO" id="GO:0009423">
    <property type="term" value="P:chorismate biosynthetic process"/>
    <property type="evidence" value="ECO:0007669"/>
    <property type="project" value="UniProtKB-UniRule"/>
</dbReference>
<dbReference type="SUPFAM" id="SSF53223">
    <property type="entry name" value="Aminoacid dehydrogenase-like, N-terminal domain"/>
    <property type="match status" value="1"/>
</dbReference>
<sequence length="528" mass="54254">MTLLCCPITVNDADDALAACGRAAEAGADLVEFRCDRFTDDRDALARLVADASLPCIVTLRHASEGGGFSGLESLRVGLLLFLSQQPRPPAYLDFEHARLAALSAGERADLEDAATRCGLILSTHDFAGRPADLDRRVLAMADTPGVRVLKAAWAARSLRDNLQAFELIERRLAPTAALCMGDAGLPSRVLARKFGGFVTFAAADRASGTAPGQPTIAELRDLYRWDAIGPATRVYGVIGDPVGHSKSPALHNAGFDASGFDGVYLPMPIPAGYEHLKATLSAWLDHGSLRFRGASVTIPHKADLLRFAEERGATIDPLAARIGAANTLIVGEDGALAVRNTDCDAALGVVRRALGGVGLRGAAVAVLGAGGVSRAVVAGFADAGCRVTVFNRSVERARSLAAAFGVEAAPLAEAAAGAADVWINATSIGMETAEDPAPDASPLPDPPGSWGPGTVVFDTVYTPPETRLLRDAAAAGCVTAGGTAMFLAQAAAQFEAWTGVEAPEAVFGSGGAGHPAGAIEGFAGDAG</sequence>
<dbReference type="EMBL" id="AP012338">
    <property type="protein sequence ID" value="BAM02710.1"/>
    <property type="molecule type" value="Genomic_DNA"/>
</dbReference>
<evidence type="ECO:0000313" key="12">
    <source>
        <dbReference type="Proteomes" id="UP000007881"/>
    </source>
</evidence>
<dbReference type="EC" id="1.1.1.25" evidence="2 7"/>
<protein>
    <recommendedName>
        <fullName evidence="2 7">Shikimate dehydrogenase (NADP(+))</fullName>
        <shortName evidence="7">SDH</shortName>
        <ecNumber evidence="2 7">1.1.1.25</ecNumber>
    </recommendedName>
</protein>
<dbReference type="InterPro" id="IPR001381">
    <property type="entry name" value="DHquinase_I"/>
</dbReference>
<evidence type="ECO:0000256" key="6">
    <source>
        <dbReference type="ARBA" id="ARBA00049442"/>
    </source>
</evidence>
<dbReference type="InterPro" id="IPR006151">
    <property type="entry name" value="Shikm_DH/Glu-tRNA_Rdtase"/>
</dbReference>
<comment type="subunit">
    <text evidence="7">Homodimer.</text>
</comment>
<feature type="binding site" evidence="7">
    <location>
        <begin position="246"/>
        <end position="248"/>
    </location>
    <ligand>
        <name>shikimate</name>
        <dbReference type="ChEBI" id="CHEBI:36208"/>
    </ligand>
</feature>
<dbReference type="GO" id="GO:0019632">
    <property type="term" value="P:shikimate metabolic process"/>
    <property type="evidence" value="ECO:0007669"/>
    <property type="project" value="TreeGrafter"/>
</dbReference>
<dbReference type="STRING" id="1142394.PSMK_05510"/>
<feature type="domain" description="Quinate/shikimate 5-dehydrogenase/glutamyl-tRNA reductase" evidence="8">
    <location>
        <begin position="360"/>
        <end position="428"/>
    </location>
</feature>
<dbReference type="Pfam" id="PF08501">
    <property type="entry name" value="Shikimate_dh_N"/>
    <property type="match status" value="1"/>
</dbReference>